<feature type="region of interest" description="Disordered" evidence="1">
    <location>
        <begin position="1"/>
        <end position="21"/>
    </location>
</feature>
<organism evidence="2 3">
    <name type="scientific">Didymella glomerata</name>
    <dbReference type="NCBI Taxonomy" id="749621"/>
    <lineage>
        <taxon>Eukaryota</taxon>
        <taxon>Fungi</taxon>
        <taxon>Dikarya</taxon>
        <taxon>Ascomycota</taxon>
        <taxon>Pezizomycotina</taxon>
        <taxon>Dothideomycetes</taxon>
        <taxon>Pleosporomycetidae</taxon>
        <taxon>Pleosporales</taxon>
        <taxon>Pleosporineae</taxon>
        <taxon>Didymellaceae</taxon>
        <taxon>Didymella</taxon>
    </lineage>
</organism>
<dbReference type="AlphaFoldDB" id="A0A9W8WSP5"/>
<name>A0A9W8WSP5_9PLEO</name>
<evidence type="ECO:0000313" key="3">
    <source>
        <dbReference type="Proteomes" id="UP001140562"/>
    </source>
</evidence>
<keyword evidence="3" id="KW-1185">Reference proteome</keyword>
<reference evidence="2" key="1">
    <citation type="submission" date="2022-10" db="EMBL/GenBank/DDBJ databases">
        <title>Tapping the CABI collections for fungal endophytes: first genome assemblies for Collariella, Neodidymelliopsis, Ascochyta clinopodiicola, Didymella pomorum, Didymosphaeria variabile, Neocosmospora piperis and Neocucurbitaria cava.</title>
        <authorList>
            <person name="Hill R."/>
        </authorList>
    </citation>
    <scope>NUCLEOTIDE SEQUENCE</scope>
    <source>
        <strain evidence="2">IMI 360193</strain>
    </source>
</reference>
<dbReference type="EMBL" id="JAPEUV010000139">
    <property type="protein sequence ID" value="KAJ4331740.1"/>
    <property type="molecule type" value="Genomic_DNA"/>
</dbReference>
<feature type="compositionally biased region" description="Acidic residues" evidence="1">
    <location>
        <begin position="1"/>
        <end position="11"/>
    </location>
</feature>
<evidence type="ECO:0000313" key="2">
    <source>
        <dbReference type="EMBL" id="KAJ4331740.1"/>
    </source>
</evidence>
<comment type="caution">
    <text evidence="2">The sequence shown here is derived from an EMBL/GenBank/DDBJ whole genome shotgun (WGS) entry which is preliminary data.</text>
</comment>
<evidence type="ECO:0000256" key="1">
    <source>
        <dbReference type="SAM" id="MobiDB-lite"/>
    </source>
</evidence>
<gene>
    <name evidence="2" type="ORF">N0V87_008918</name>
</gene>
<sequence length="73" mass="7957">MNAYNEPEDGQVAEHQGDDYANVDTDINEMYALISPVYGKSQASELYGVSFIGPHKETTSRLSAALSVADMDQ</sequence>
<dbReference type="Proteomes" id="UP001140562">
    <property type="component" value="Unassembled WGS sequence"/>
</dbReference>
<accession>A0A9W8WSP5</accession>
<proteinExistence type="predicted"/>
<protein>
    <submittedName>
        <fullName evidence="2">Uncharacterized protein</fullName>
    </submittedName>
</protein>